<name>A0A6G0TPC4_APHGL</name>
<evidence type="ECO:0000313" key="2">
    <source>
        <dbReference type="Proteomes" id="UP000475862"/>
    </source>
</evidence>
<evidence type="ECO:0000313" key="1">
    <source>
        <dbReference type="EMBL" id="KAE9536371.1"/>
    </source>
</evidence>
<organism evidence="1 2">
    <name type="scientific">Aphis glycines</name>
    <name type="common">Soybean aphid</name>
    <dbReference type="NCBI Taxonomy" id="307491"/>
    <lineage>
        <taxon>Eukaryota</taxon>
        <taxon>Metazoa</taxon>
        <taxon>Ecdysozoa</taxon>
        <taxon>Arthropoda</taxon>
        <taxon>Hexapoda</taxon>
        <taxon>Insecta</taxon>
        <taxon>Pterygota</taxon>
        <taxon>Neoptera</taxon>
        <taxon>Paraneoptera</taxon>
        <taxon>Hemiptera</taxon>
        <taxon>Sternorrhyncha</taxon>
        <taxon>Aphidomorpha</taxon>
        <taxon>Aphidoidea</taxon>
        <taxon>Aphididae</taxon>
        <taxon>Aphidini</taxon>
        <taxon>Aphis</taxon>
        <taxon>Aphis</taxon>
    </lineage>
</organism>
<gene>
    <name evidence="1" type="ORF">AGLY_007160</name>
</gene>
<dbReference type="EMBL" id="VYZN01000023">
    <property type="protein sequence ID" value="KAE9536371.1"/>
    <property type="molecule type" value="Genomic_DNA"/>
</dbReference>
<keyword evidence="2" id="KW-1185">Reference proteome</keyword>
<dbReference type="AlphaFoldDB" id="A0A6G0TPC4"/>
<comment type="caution">
    <text evidence="1">The sequence shown here is derived from an EMBL/GenBank/DDBJ whole genome shotgun (WGS) entry which is preliminary data.</text>
</comment>
<reference evidence="1 2" key="1">
    <citation type="submission" date="2019-08" db="EMBL/GenBank/DDBJ databases">
        <title>The genome of the soybean aphid Biotype 1, its phylome, world population structure and adaptation to the North American continent.</title>
        <authorList>
            <person name="Giordano R."/>
            <person name="Donthu R.K."/>
            <person name="Hernandez A.G."/>
            <person name="Wright C.L."/>
            <person name="Zimin A.V."/>
        </authorList>
    </citation>
    <scope>NUCLEOTIDE SEQUENCE [LARGE SCALE GENOMIC DNA]</scope>
    <source>
        <tissue evidence="1">Whole aphids</tissue>
    </source>
</reference>
<sequence length="182" mass="20877">MKKPLRPLDPSDTNLIKSELPIEDITGRILDPQYFPIKGDLILELYIPNFNKIKTTVLTFFKQKMMANSPGMISIRRMLKNKNVSVFIFILTFKDRACDRCVRKLYHPYYRRKKPVTPRPPLLAAAVSQVSITIIKISNIWLSSYLVKLKIKLFPSTINPSAVDEKSDLKIMVTSLLLVIIG</sequence>
<accession>A0A6G0TPC4</accession>
<protein>
    <submittedName>
        <fullName evidence="1">Uncharacterized protein</fullName>
    </submittedName>
</protein>
<dbReference type="Proteomes" id="UP000475862">
    <property type="component" value="Unassembled WGS sequence"/>
</dbReference>
<proteinExistence type="predicted"/>